<gene>
    <name evidence="2" type="ORF">GMARGA_LOCUS14279</name>
</gene>
<dbReference type="Proteomes" id="UP000789901">
    <property type="component" value="Unassembled WGS sequence"/>
</dbReference>
<dbReference type="InterPro" id="IPR011009">
    <property type="entry name" value="Kinase-like_dom_sf"/>
</dbReference>
<dbReference type="PROSITE" id="PS50011">
    <property type="entry name" value="PROTEIN_KINASE_DOM"/>
    <property type="match status" value="1"/>
</dbReference>
<dbReference type="Pfam" id="PF07714">
    <property type="entry name" value="PK_Tyr_Ser-Thr"/>
    <property type="match status" value="1"/>
</dbReference>
<reference evidence="2 3" key="1">
    <citation type="submission" date="2021-06" db="EMBL/GenBank/DDBJ databases">
        <authorList>
            <person name="Kallberg Y."/>
            <person name="Tangrot J."/>
            <person name="Rosling A."/>
        </authorList>
    </citation>
    <scope>NUCLEOTIDE SEQUENCE [LARGE SCALE GENOMIC DNA]</scope>
    <source>
        <strain evidence="2 3">120-4 pot B 10/14</strain>
    </source>
</reference>
<dbReference type="InterPro" id="IPR000719">
    <property type="entry name" value="Prot_kinase_dom"/>
</dbReference>
<evidence type="ECO:0000259" key="1">
    <source>
        <dbReference type="PROSITE" id="PS50011"/>
    </source>
</evidence>
<dbReference type="InterPro" id="IPR051681">
    <property type="entry name" value="Ser/Thr_Kinases-Pseudokinases"/>
</dbReference>
<comment type="caution">
    <text evidence="2">The sequence shown here is derived from an EMBL/GenBank/DDBJ whole genome shotgun (WGS) entry which is preliminary data.</text>
</comment>
<sequence length="326" mass="37966">MNDLIQSSQMRSTLDTIIEWVPIDNFEEIEFKSKGGFGSIFTATWIDGWIVDWNEKAQKFTISNIIFSSNNPVNSVKCYGLTKYPDSSEYMLILKYMNDGDLNAFLFDENNKYNWKQIYSILQQILNGLCLIHGVDMVHKDIHPGNILSDQKKWYISDFGTSICNGLRPLNESRIPYEYKCFMERCWDVDPLRRPSAFELIEYCFKMLGRNDNEETMISDLEILPSVSQVYLSNNKSEITDYRSISNHKSKPNSDSKFIDTKSSDLLIIMQDLNNDILKYNDKGEYNNSQNSFNVHQTNDELLIVPYVEVNKDRKFRENNIGETKA</sequence>
<evidence type="ECO:0000313" key="2">
    <source>
        <dbReference type="EMBL" id="CAG8729671.1"/>
    </source>
</evidence>
<dbReference type="InterPro" id="IPR001245">
    <property type="entry name" value="Ser-Thr/Tyr_kinase_cat_dom"/>
</dbReference>
<dbReference type="Gene3D" id="1.10.510.10">
    <property type="entry name" value="Transferase(Phosphotransferase) domain 1"/>
    <property type="match status" value="1"/>
</dbReference>
<dbReference type="CDD" id="cd00180">
    <property type="entry name" value="PKc"/>
    <property type="match status" value="1"/>
</dbReference>
<evidence type="ECO:0000313" key="3">
    <source>
        <dbReference type="Proteomes" id="UP000789901"/>
    </source>
</evidence>
<organism evidence="2 3">
    <name type="scientific">Gigaspora margarita</name>
    <dbReference type="NCBI Taxonomy" id="4874"/>
    <lineage>
        <taxon>Eukaryota</taxon>
        <taxon>Fungi</taxon>
        <taxon>Fungi incertae sedis</taxon>
        <taxon>Mucoromycota</taxon>
        <taxon>Glomeromycotina</taxon>
        <taxon>Glomeromycetes</taxon>
        <taxon>Diversisporales</taxon>
        <taxon>Gigasporaceae</taxon>
        <taxon>Gigaspora</taxon>
    </lineage>
</organism>
<dbReference type="SUPFAM" id="SSF56112">
    <property type="entry name" value="Protein kinase-like (PK-like)"/>
    <property type="match status" value="1"/>
</dbReference>
<keyword evidence="3" id="KW-1185">Reference proteome</keyword>
<protein>
    <submittedName>
        <fullName evidence="2">30951_t:CDS:1</fullName>
    </submittedName>
</protein>
<proteinExistence type="predicted"/>
<dbReference type="EMBL" id="CAJVQB010009395">
    <property type="protein sequence ID" value="CAG8729671.1"/>
    <property type="molecule type" value="Genomic_DNA"/>
</dbReference>
<feature type="domain" description="Protein kinase" evidence="1">
    <location>
        <begin position="26"/>
        <end position="326"/>
    </location>
</feature>
<accession>A0ABN7V4G5</accession>
<name>A0ABN7V4G5_GIGMA</name>
<dbReference type="PANTHER" id="PTHR44329">
    <property type="entry name" value="SERINE/THREONINE-PROTEIN KINASE TNNI3K-RELATED"/>
    <property type="match status" value="1"/>
</dbReference>